<evidence type="ECO:0000313" key="2">
    <source>
        <dbReference type="EMBL" id="TCO48060.1"/>
    </source>
</evidence>
<keyword evidence="3" id="KW-1185">Reference proteome</keyword>
<dbReference type="OrthoDB" id="9775082at2"/>
<dbReference type="Pfam" id="PF01814">
    <property type="entry name" value="Hemerythrin"/>
    <property type="match status" value="1"/>
</dbReference>
<evidence type="ECO:0000313" key="3">
    <source>
        <dbReference type="Proteomes" id="UP000295680"/>
    </source>
</evidence>
<sequence>MGEGRTLIMVHKHLRQELRQIRDAVDEVAAGRRPAEDARSLISHMTIRQNYWTLGGFCASYCRVLTLHHSLEDQVFPGLAGHEPALGPVIEKLSREHEVIADVITGLDTALTRLLSDETGFDDVRDQVALLDRLLTSHLDYEESQLVEPLGRLGY</sequence>
<dbReference type="EMBL" id="SLWS01000016">
    <property type="protein sequence ID" value="TCO48060.1"/>
    <property type="molecule type" value="Genomic_DNA"/>
</dbReference>
<name>A0A4V2S4F5_9PSEU</name>
<gene>
    <name evidence="2" type="ORF">EV192_116113</name>
</gene>
<feature type="domain" description="Hemerythrin-like" evidence="1">
    <location>
        <begin position="7"/>
        <end position="147"/>
    </location>
</feature>
<proteinExistence type="predicted"/>
<dbReference type="Proteomes" id="UP000295680">
    <property type="component" value="Unassembled WGS sequence"/>
</dbReference>
<dbReference type="InterPro" id="IPR053206">
    <property type="entry name" value="Dimeric_xanthone_biosynth"/>
</dbReference>
<dbReference type="PANTHER" id="PTHR38048">
    <property type="entry name" value="EXPRESSED PROTEIN"/>
    <property type="match status" value="1"/>
</dbReference>
<dbReference type="InterPro" id="IPR012312">
    <property type="entry name" value="Hemerythrin-like"/>
</dbReference>
<dbReference type="PANTHER" id="PTHR38048:SF2">
    <property type="entry name" value="HEMERYTHRIN-LIKE DOMAIN-CONTAINING PROTEIN"/>
    <property type="match status" value="1"/>
</dbReference>
<comment type="caution">
    <text evidence="2">The sequence shown here is derived from an EMBL/GenBank/DDBJ whole genome shotgun (WGS) entry which is preliminary data.</text>
</comment>
<dbReference type="RefSeq" id="WP_132125466.1">
    <property type="nucleotide sequence ID" value="NZ_SLWS01000016.1"/>
</dbReference>
<dbReference type="Gene3D" id="1.20.120.520">
    <property type="entry name" value="nmb1532 protein domain like"/>
    <property type="match status" value="1"/>
</dbReference>
<organism evidence="2 3">
    <name type="scientific">Actinocrispum wychmicini</name>
    <dbReference type="NCBI Taxonomy" id="1213861"/>
    <lineage>
        <taxon>Bacteria</taxon>
        <taxon>Bacillati</taxon>
        <taxon>Actinomycetota</taxon>
        <taxon>Actinomycetes</taxon>
        <taxon>Pseudonocardiales</taxon>
        <taxon>Pseudonocardiaceae</taxon>
        <taxon>Actinocrispum</taxon>
    </lineage>
</organism>
<protein>
    <submittedName>
        <fullName evidence="2">Hemerythrin HHE cation binding domain-containing protein</fullName>
    </submittedName>
</protein>
<evidence type="ECO:0000259" key="1">
    <source>
        <dbReference type="Pfam" id="PF01814"/>
    </source>
</evidence>
<reference evidence="2 3" key="1">
    <citation type="submission" date="2019-03" db="EMBL/GenBank/DDBJ databases">
        <title>Genomic Encyclopedia of Type Strains, Phase IV (KMG-IV): sequencing the most valuable type-strain genomes for metagenomic binning, comparative biology and taxonomic classification.</title>
        <authorList>
            <person name="Goeker M."/>
        </authorList>
    </citation>
    <scope>NUCLEOTIDE SEQUENCE [LARGE SCALE GENOMIC DNA]</scope>
    <source>
        <strain evidence="2 3">DSM 45934</strain>
    </source>
</reference>
<accession>A0A4V2S4F5</accession>
<dbReference type="AlphaFoldDB" id="A0A4V2S4F5"/>